<keyword evidence="21" id="KW-1185">Reference proteome</keyword>
<feature type="binding site" evidence="15">
    <location>
        <position position="464"/>
    </location>
    <ligand>
        <name>Mg(2+)</name>
        <dbReference type="ChEBI" id="CHEBI:18420"/>
        <note>shared with alpha subunit</note>
    </ligand>
</feature>
<dbReference type="InterPro" id="IPR005146">
    <property type="entry name" value="B3/B4_tRNA-bd"/>
</dbReference>
<dbReference type="SMART" id="SM00896">
    <property type="entry name" value="FDX-ACB"/>
    <property type="match status" value="1"/>
</dbReference>
<keyword evidence="5 16" id="KW-0820">tRNA-binding</keyword>
<keyword evidence="4 15" id="KW-0963">Cytoplasm</keyword>
<protein>
    <recommendedName>
        <fullName evidence="15">Phenylalanine--tRNA ligase beta subunit</fullName>
        <ecNumber evidence="15">6.1.1.20</ecNumber>
    </recommendedName>
    <alternativeName>
        <fullName evidence="15">Phenylalanyl-tRNA synthetase beta subunit</fullName>
        <shortName evidence="15">PheRS</shortName>
    </alternativeName>
</protein>
<name>A0A0R2H658_9FIRM</name>
<feature type="binding site" evidence="15">
    <location>
        <position position="455"/>
    </location>
    <ligand>
        <name>Mg(2+)</name>
        <dbReference type="ChEBI" id="CHEBI:18420"/>
        <note>shared with alpha subunit</note>
    </ligand>
</feature>
<evidence type="ECO:0000259" key="19">
    <source>
        <dbReference type="PROSITE" id="PS51483"/>
    </source>
</evidence>
<dbReference type="InterPro" id="IPR041616">
    <property type="entry name" value="PheRS_beta_core"/>
</dbReference>
<dbReference type="PANTHER" id="PTHR10947">
    <property type="entry name" value="PHENYLALANYL-TRNA SYNTHETASE BETA CHAIN AND LEUCINE-RICH REPEAT-CONTAINING PROTEIN 47"/>
    <property type="match status" value="1"/>
</dbReference>
<dbReference type="SUPFAM" id="SSF46955">
    <property type="entry name" value="Putative DNA-binding domain"/>
    <property type="match status" value="1"/>
</dbReference>
<dbReference type="EC" id="6.1.1.20" evidence="15"/>
<dbReference type="GO" id="GO:0009328">
    <property type="term" value="C:phenylalanine-tRNA ligase complex"/>
    <property type="evidence" value="ECO:0007669"/>
    <property type="project" value="TreeGrafter"/>
</dbReference>
<dbReference type="InterPro" id="IPR045864">
    <property type="entry name" value="aa-tRNA-synth_II/BPL/LPL"/>
</dbReference>
<dbReference type="SUPFAM" id="SSF56037">
    <property type="entry name" value="PheT/TilS domain"/>
    <property type="match status" value="1"/>
</dbReference>
<accession>A0A0R2H658</accession>
<comment type="catalytic activity">
    <reaction evidence="14 15">
        <text>tRNA(Phe) + L-phenylalanine + ATP = L-phenylalanyl-tRNA(Phe) + AMP + diphosphate + H(+)</text>
        <dbReference type="Rhea" id="RHEA:19413"/>
        <dbReference type="Rhea" id="RHEA-COMP:9668"/>
        <dbReference type="Rhea" id="RHEA-COMP:9699"/>
        <dbReference type="ChEBI" id="CHEBI:15378"/>
        <dbReference type="ChEBI" id="CHEBI:30616"/>
        <dbReference type="ChEBI" id="CHEBI:33019"/>
        <dbReference type="ChEBI" id="CHEBI:58095"/>
        <dbReference type="ChEBI" id="CHEBI:78442"/>
        <dbReference type="ChEBI" id="CHEBI:78531"/>
        <dbReference type="ChEBI" id="CHEBI:456215"/>
        <dbReference type="EC" id="6.1.1.20"/>
    </reaction>
</comment>
<comment type="subunit">
    <text evidence="3 15">Tetramer of two alpha and two beta subunits.</text>
</comment>
<dbReference type="InterPro" id="IPR004532">
    <property type="entry name" value="Phe-tRNA-ligase_IIc_bsu_bact"/>
</dbReference>
<dbReference type="RefSeq" id="WP_031589694.1">
    <property type="nucleotide sequence ID" value="NZ_JNKN01000035.1"/>
</dbReference>
<dbReference type="Gene3D" id="3.30.70.380">
    <property type="entry name" value="Ferrodoxin-fold anticodon-binding domain"/>
    <property type="match status" value="1"/>
</dbReference>
<dbReference type="Gene3D" id="3.30.56.10">
    <property type="match status" value="2"/>
</dbReference>
<feature type="domain" description="FDX-ACB" evidence="18">
    <location>
        <begin position="703"/>
        <end position="795"/>
    </location>
</feature>
<dbReference type="PATRIC" id="fig|1410657.5.peg.1356"/>
<comment type="subcellular location">
    <subcellularLocation>
        <location evidence="1 15">Cytoplasm</location>
    </subcellularLocation>
</comment>
<dbReference type="GO" id="GO:0006432">
    <property type="term" value="P:phenylalanyl-tRNA aminoacylation"/>
    <property type="evidence" value="ECO:0007669"/>
    <property type="project" value="UniProtKB-UniRule"/>
</dbReference>
<sequence>MEASLKVLNNYVKVDDQNPLELAEKITRIGHEVEGHHELAVGTKLVVGYVQECIDHPNSDHLHICQVEIAPGEVTQIVCGAPNVKAGQKVIVALPGCQLNGGKISAGKIRGEESNGMICSIAELIADQRLLSDEDKAGIHVLDEDAPVGEEALSYLGLDDFILEIGLTPNRSDCMAMTSLAYEVAAVLDRKVTLPEVTKYEEKKSDITVDVETDLCTFFGAKLVKGVVTKESPAWLKNALLSSGIKPINNIVDISNFVMVETGQPIHMYDYDKLTNKGFVVKTGFTGKYKMLDGEDYELLAEDVIVSTDGGVGCIAGIMGSDSTKIDENTKNIVIEAATFDGPQLRQSARRLNLLTDASQHFIKGAINTKNSLHVLDRCADLLKQYAEAEDIYETVATQYNEEEKHVEVSVERVNGLLGTSFTEEEIKNVFDRLCFTYTLNEGNFDVVVPSYRNDITMDADLIEEVARLYGYDNLPSTLPEMSMTQGLLTDKQSKEKLMRHMLAHLGLHEILTYTLTSPSKENDFNLFHNADDQVKLMWPLGEERSVTRKSLIPHLLEVIKYNNDHAIKDVHIFEIANTYSAQEKEISELAIAMSGNYVDVPWLGEKTPVDFYVVKGILETLFKALNIEPSRYTLEKVEADNKDYHPGRSAYIKVGKTIVGLVGQIHPAKAKKYEVNDTYVVTLNLTAILSMRSSKIKFTSLPQYPSVDRDIALVVDKDVPASEIERTIFRASKILKSTTIFDVYEGEHVEEGKKSVAISMMFQDEERTLDEKAINEAMDKVLSAVEKAFHAKLRQ</sequence>
<dbReference type="GO" id="GO:0004826">
    <property type="term" value="F:phenylalanine-tRNA ligase activity"/>
    <property type="evidence" value="ECO:0007669"/>
    <property type="project" value="UniProtKB-UniRule"/>
</dbReference>
<feature type="domain" description="TRNA-binding" evidence="17">
    <location>
        <begin position="39"/>
        <end position="153"/>
    </location>
</feature>
<dbReference type="SUPFAM" id="SSF55681">
    <property type="entry name" value="Class II aaRS and biotin synthetases"/>
    <property type="match status" value="1"/>
</dbReference>
<comment type="similarity">
    <text evidence="2 15">Belongs to the phenylalanyl-tRNA synthetase beta subunit family. Type 1 subfamily.</text>
</comment>
<dbReference type="SMART" id="SM00874">
    <property type="entry name" value="B5"/>
    <property type="match status" value="1"/>
</dbReference>
<dbReference type="Pfam" id="PF03147">
    <property type="entry name" value="FDX-ACB"/>
    <property type="match status" value="1"/>
</dbReference>
<evidence type="ECO:0000256" key="5">
    <source>
        <dbReference type="ARBA" id="ARBA00022555"/>
    </source>
</evidence>
<proteinExistence type="inferred from homology"/>
<dbReference type="NCBIfam" id="TIGR00472">
    <property type="entry name" value="pheT_bact"/>
    <property type="match status" value="1"/>
</dbReference>
<gene>
    <name evidence="15" type="primary">pheT</name>
    <name evidence="20" type="ORF">IV49_GL001311</name>
</gene>
<reference evidence="20 21" key="1">
    <citation type="journal article" date="2015" name="Genome Announc.">
        <title>Expanding the biotechnology potential of lactobacilli through comparative genomics of 213 strains and associated genera.</title>
        <authorList>
            <person name="Sun Z."/>
            <person name="Harris H.M."/>
            <person name="McCann A."/>
            <person name="Guo C."/>
            <person name="Argimon S."/>
            <person name="Zhang W."/>
            <person name="Yang X."/>
            <person name="Jeffery I.B."/>
            <person name="Cooney J.C."/>
            <person name="Kagawa T.F."/>
            <person name="Liu W."/>
            <person name="Song Y."/>
            <person name="Salvetti E."/>
            <person name="Wrobel A."/>
            <person name="Rasinkangas P."/>
            <person name="Parkhill J."/>
            <person name="Rea M.C."/>
            <person name="O'Sullivan O."/>
            <person name="Ritari J."/>
            <person name="Douillard F.P."/>
            <person name="Paul Ross R."/>
            <person name="Yang R."/>
            <person name="Briner A.E."/>
            <person name="Felis G.E."/>
            <person name="de Vos W.M."/>
            <person name="Barrangou R."/>
            <person name="Klaenhammer T.R."/>
            <person name="Caufield P.W."/>
            <person name="Cui Y."/>
            <person name="Zhang H."/>
            <person name="O'Toole P.W."/>
        </authorList>
    </citation>
    <scope>NUCLEOTIDE SEQUENCE [LARGE SCALE GENOMIC DNA]</scope>
    <source>
        <strain evidence="20 21">DSM 20405</strain>
    </source>
</reference>
<dbReference type="Pfam" id="PF03483">
    <property type="entry name" value="B3_4"/>
    <property type="match status" value="1"/>
</dbReference>
<keyword evidence="13 15" id="KW-0030">Aminoacyl-tRNA synthetase</keyword>
<dbReference type="PROSITE" id="PS51447">
    <property type="entry name" value="FDX_ACB"/>
    <property type="match status" value="1"/>
</dbReference>
<dbReference type="FunFam" id="3.30.56.10:FF:000002">
    <property type="entry name" value="Phenylalanine--tRNA ligase beta subunit"/>
    <property type="match status" value="1"/>
</dbReference>
<evidence type="ECO:0000256" key="11">
    <source>
        <dbReference type="ARBA" id="ARBA00022884"/>
    </source>
</evidence>
<dbReference type="CDD" id="cd02796">
    <property type="entry name" value="tRNA_bind_bactPheRS"/>
    <property type="match status" value="1"/>
</dbReference>
<keyword evidence="11 16" id="KW-0694">RNA-binding</keyword>
<feature type="domain" description="B5" evidence="19">
    <location>
        <begin position="402"/>
        <end position="477"/>
    </location>
</feature>
<dbReference type="InterPro" id="IPR045060">
    <property type="entry name" value="Phe-tRNA-ligase_IIc_bsu"/>
</dbReference>
<evidence type="ECO:0000256" key="13">
    <source>
        <dbReference type="ARBA" id="ARBA00023146"/>
    </source>
</evidence>
<dbReference type="InterPro" id="IPR005147">
    <property type="entry name" value="tRNA_synthase_B5-dom"/>
</dbReference>
<organism evidence="20 21">
    <name type="scientific">Kandleria vitulina DSM 20405</name>
    <dbReference type="NCBI Taxonomy" id="1410657"/>
    <lineage>
        <taxon>Bacteria</taxon>
        <taxon>Bacillati</taxon>
        <taxon>Bacillota</taxon>
        <taxon>Erysipelotrichia</taxon>
        <taxon>Erysipelotrichales</taxon>
        <taxon>Coprobacillaceae</taxon>
        <taxon>Kandleria</taxon>
    </lineage>
</organism>
<evidence type="ECO:0000256" key="1">
    <source>
        <dbReference type="ARBA" id="ARBA00004496"/>
    </source>
</evidence>
<dbReference type="InterPro" id="IPR002547">
    <property type="entry name" value="tRNA-bd_dom"/>
</dbReference>
<dbReference type="GO" id="GO:0140096">
    <property type="term" value="F:catalytic activity, acting on a protein"/>
    <property type="evidence" value="ECO:0007669"/>
    <property type="project" value="UniProtKB-ARBA"/>
</dbReference>
<dbReference type="InterPro" id="IPR020825">
    <property type="entry name" value="Phe-tRNA_synthase-like_B3/B4"/>
</dbReference>
<dbReference type="GO" id="GO:0000287">
    <property type="term" value="F:magnesium ion binding"/>
    <property type="evidence" value="ECO:0007669"/>
    <property type="project" value="UniProtKB-UniRule"/>
</dbReference>
<dbReference type="PANTHER" id="PTHR10947:SF0">
    <property type="entry name" value="PHENYLALANINE--TRNA LIGASE BETA SUBUNIT"/>
    <property type="match status" value="1"/>
</dbReference>
<dbReference type="Gene3D" id="3.50.40.10">
    <property type="entry name" value="Phenylalanyl-trna Synthetase, Chain B, domain 3"/>
    <property type="match status" value="1"/>
</dbReference>
<dbReference type="FunFam" id="2.40.50.140:FF:000045">
    <property type="entry name" value="Phenylalanine--tRNA ligase beta subunit"/>
    <property type="match status" value="1"/>
</dbReference>
<dbReference type="CDD" id="cd00769">
    <property type="entry name" value="PheRS_beta_core"/>
    <property type="match status" value="1"/>
</dbReference>
<evidence type="ECO:0000256" key="6">
    <source>
        <dbReference type="ARBA" id="ARBA00022598"/>
    </source>
</evidence>
<evidence type="ECO:0000313" key="20">
    <source>
        <dbReference type="EMBL" id="KRN47899.1"/>
    </source>
</evidence>
<keyword evidence="6 15" id="KW-0436">Ligase</keyword>
<keyword evidence="9 15" id="KW-0067">ATP-binding</keyword>
<dbReference type="Pfam" id="PF01588">
    <property type="entry name" value="tRNA_bind"/>
    <property type="match status" value="1"/>
</dbReference>
<dbReference type="InterPro" id="IPR036690">
    <property type="entry name" value="Fdx_antiC-bd_sf"/>
</dbReference>
<dbReference type="GO" id="GO:0000049">
    <property type="term" value="F:tRNA binding"/>
    <property type="evidence" value="ECO:0007669"/>
    <property type="project" value="UniProtKB-UniRule"/>
</dbReference>
<evidence type="ECO:0000256" key="2">
    <source>
        <dbReference type="ARBA" id="ARBA00008653"/>
    </source>
</evidence>
<dbReference type="SUPFAM" id="SSF54991">
    <property type="entry name" value="Anticodon-binding domain of PheRS"/>
    <property type="match status" value="1"/>
</dbReference>
<evidence type="ECO:0000256" key="9">
    <source>
        <dbReference type="ARBA" id="ARBA00022840"/>
    </source>
</evidence>
<keyword evidence="12 15" id="KW-0648">Protein biosynthesis</keyword>
<dbReference type="Gene3D" id="2.40.50.140">
    <property type="entry name" value="Nucleic acid-binding proteins"/>
    <property type="match status" value="1"/>
</dbReference>
<dbReference type="Pfam" id="PF17759">
    <property type="entry name" value="tRNA_synthFbeta"/>
    <property type="match status" value="1"/>
</dbReference>
<evidence type="ECO:0000256" key="4">
    <source>
        <dbReference type="ARBA" id="ARBA00022490"/>
    </source>
</evidence>
<dbReference type="GO" id="GO:0016740">
    <property type="term" value="F:transferase activity"/>
    <property type="evidence" value="ECO:0007669"/>
    <property type="project" value="UniProtKB-ARBA"/>
</dbReference>
<evidence type="ECO:0000256" key="3">
    <source>
        <dbReference type="ARBA" id="ARBA00011209"/>
    </source>
</evidence>
<dbReference type="PROSITE" id="PS50886">
    <property type="entry name" value="TRBD"/>
    <property type="match status" value="1"/>
</dbReference>
<dbReference type="EMBL" id="JQBL01000033">
    <property type="protein sequence ID" value="KRN47899.1"/>
    <property type="molecule type" value="Genomic_DNA"/>
</dbReference>
<evidence type="ECO:0000256" key="12">
    <source>
        <dbReference type="ARBA" id="ARBA00022917"/>
    </source>
</evidence>
<feature type="binding site" evidence="15">
    <location>
        <position position="465"/>
    </location>
    <ligand>
        <name>Mg(2+)</name>
        <dbReference type="ChEBI" id="CHEBI:18420"/>
        <note>shared with alpha subunit</note>
    </ligand>
</feature>
<dbReference type="HAMAP" id="MF_00283">
    <property type="entry name" value="Phe_tRNA_synth_beta1"/>
    <property type="match status" value="1"/>
</dbReference>
<dbReference type="InterPro" id="IPR012340">
    <property type="entry name" value="NA-bd_OB-fold"/>
</dbReference>
<evidence type="ECO:0000256" key="10">
    <source>
        <dbReference type="ARBA" id="ARBA00022842"/>
    </source>
</evidence>
<dbReference type="InterPro" id="IPR005121">
    <property type="entry name" value="Fdx_antiC-bd"/>
</dbReference>
<evidence type="ECO:0000256" key="15">
    <source>
        <dbReference type="HAMAP-Rule" id="MF_00283"/>
    </source>
</evidence>
<dbReference type="NCBIfam" id="NF045760">
    <property type="entry name" value="YtpR"/>
    <property type="match status" value="1"/>
</dbReference>
<comment type="caution">
    <text evidence="20">The sequence shown here is derived from an EMBL/GenBank/DDBJ whole genome shotgun (WGS) entry which is preliminary data.</text>
</comment>
<keyword evidence="7 15" id="KW-0479">Metal-binding</keyword>
<evidence type="ECO:0000313" key="21">
    <source>
        <dbReference type="Proteomes" id="UP000051841"/>
    </source>
</evidence>
<evidence type="ECO:0000256" key="16">
    <source>
        <dbReference type="PROSITE-ProRule" id="PRU00209"/>
    </source>
</evidence>
<dbReference type="SUPFAM" id="SSF50249">
    <property type="entry name" value="Nucleic acid-binding proteins"/>
    <property type="match status" value="1"/>
</dbReference>
<dbReference type="PROSITE" id="PS51483">
    <property type="entry name" value="B5"/>
    <property type="match status" value="1"/>
</dbReference>
<dbReference type="Gene3D" id="3.30.930.10">
    <property type="entry name" value="Bira Bifunctional Protein, Domain 2"/>
    <property type="match status" value="1"/>
</dbReference>
<dbReference type="FunFam" id="3.30.70.380:FF:000001">
    <property type="entry name" value="Phenylalanine--tRNA ligase beta subunit"/>
    <property type="match status" value="1"/>
</dbReference>
<comment type="cofactor">
    <cofactor evidence="15">
        <name>Mg(2+)</name>
        <dbReference type="ChEBI" id="CHEBI:18420"/>
    </cofactor>
    <text evidence="15">Binds 2 magnesium ions per tetramer.</text>
</comment>
<evidence type="ECO:0000256" key="7">
    <source>
        <dbReference type="ARBA" id="ARBA00022723"/>
    </source>
</evidence>
<dbReference type="SMART" id="SM00873">
    <property type="entry name" value="B3_4"/>
    <property type="match status" value="1"/>
</dbReference>
<dbReference type="GO" id="GO:0005524">
    <property type="term" value="F:ATP binding"/>
    <property type="evidence" value="ECO:0007669"/>
    <property type="project" value="UniProtKB-UniRule"/>
</dbReference>
<evidence type="ECO:0000259" key="18">
    <source>
        <dbReference type="PROSITE" id="PS51447"/>
    </source>
</evidence>
<dbReference type="InterPro" id="IPR033714">
    <property type="entry name" value="tRNA_bind_bactPheRS"/>
</dbReference>
<feature type="binding site" evidence="15">
    <location>
        <position position="461"/>
    </location>
    <ligand>
        <name>Mg(2+)</name>
        <dbReference type="ChEBI" id="CHEBI:18420"/>
        <note>shared with alpha subunit</note>
    </ligand>
</feature>
<dbReference type="InterPro" id="IPR009061">
    <property type="entry name" value="DNA-bd_dom_put_sf"/>
</dbReference>
<keyword evidence="10 15" id="KW-0460">Magnesium</keyword>
<evidence type="ECO:0000259" key="17">
    <source>
        <dbReference type="PROSITE" id="PS50886"/>
    </source>
</evidence>
<keyword evidence="8 15" id="KW-0547">Nucleotide-binding</keyword>
<dbReference type="Proteomes" id="UP000051841">
    <property type="component" value="Unassembled WGS sequence"/>
</dbReference>
<evidence type="ECO:0000256" key="14">
    <source>
        <dbReference type="ARBA" id="ARBA00049255"/>
    </source>
</evidence>
<dbReference type="Pfam" id="PF03484">
    <property type="entry name" value="B5"/>
    <property type="match status" value="1"/>
</dbReference>
<dbReference type="AlphaFoldDB" id="A0A0R2H658"/>
<evidence type="ECO:0000256" key="8">
    <source>
        <dbReference type="ARBA" id="ARBA00022741"/>
    </source>
</evidence>